<dbReference type="EMBL" id="JANBPG010000008">
    <property type="protein sequence ID" value="KAJ1902029.1"/>
    <property type="molecule type" value="Genomic_DNA"/>
</dbReference>
<name>A0ACC1IWE6_9FUNG</name>
<comment type="caution">
    <text evidence="1">The sequence shown here is derived from an EMBL/GenBank/DDBJ whole genome shotgun (WGS) entry which is preliminary data.</text>
</comment>
<sequence>MSFIEPPDSWPTGEETVDGNKLLSKVKTGVFTNKTHHPPTPYVFYVANIAQRTTIMNTITKNGGRALSSLTPEGADFIIDFENEYLYSKSNFGMPVCLPKFIAECLAANRILDARHYSVERPRSSAGRSGSDIKASTSDLRPIAHDVHAGEDMAMEDRYVDEMLSSQSRSIAEYRGLAVDSPGSQSTFSMAISDSDYRVKRHLDSTSRDISSMSVDEALSRSRSESRIDQSRPIKPLRAASAWRRELSQLPQQPLPTQFSPAPSTSPSLCFENTNRPPKRVALVSSASKSFKAARDFFESSSPMLNGSPTFSQKFLSPVAARSRSVNSSNGNRYGNASGSRSISTGAMSYSKVSPPQQSLLHMDTQTEAQKGLSDLENMESTPPISSSSPELMMPESERSALCLSNHDEGSPFQSPSRSVGNTPARKFFDTNINFDKDMSDDDYPDPAQLLADRWNPPNSMSPELGASKSLPPKIPVNTPDDAVQPEADAEADAETNSEEVLGEALALEHELVSTYPKLGKRRRTTHGTEGYDQQALPVVIDKQHNMVISAKPEQTAPSIVGTHQVPTPAPHSHSLDSMITLISRRVRRSSLRGRAWPSTKRIRMSAADSPDISDGTTAPLSAPAATANALAPALGDEAGHCSLPQTKFGPRQPAEFTSPIRMPVSEDAQLPMAEQAPVFVASQSSQSPSHPATSQNAPQLLSLGTSSHATHVSQTPEMPSLPSTFSSERSADSSVVLTAILGNSNPPTLVVSRVSDIQHQEAIAEVNSNAEAEVDSESSHEYTNKVQSDVESPAPAALAESSEDERCDVEDVGPDADNDASPVPAALAEPSEDEQKDTENKEEAGATDAEDVEDAVVNQIVALGRDGGTAVVEEFDVKKSAYKSEDSKSGASEHTKAAALQAEETPAESLSRTTTDSGSVADIESIADSEPQMTEGDANDSSTTMPLKIQSDALGSDLPSPHALGTADKPGEGSSPAHAVDTQSGYALESSGSGKLISKPVVNEDGGDWWIEDTEVPLDEHTGRLKRDMRSPSPYASPDMQSQSAIGTREFTRLDDSVKRVVRKSDLTAQPQLQPSRQRRLSTGRRMSVCERLLELHQASNGGTDNGLGDNEARPSAFEMAPPSAAPSPSRRASISGTMRVFGGGEPEVDDIDRLRYMGRVKGLIEGGSISAKEALQVLYFCTGDWVNARRYIAEGAAAIPEDCLWNAQDDETLLQGLSMRKMKELRERRGNVEVYRRLQFLNAFHGSGT</sequence>
<gene>
    <name evidence="1" type="ORF">LPJ66_000353</name>
</gene>
<evidence type="ECO:0000313" key="1">
    <source>
        <dbReference type="EMBL" id="KAJ1902029.1"/>
    </source>
</evidence>
<protein>
    <submittedName>
        <fullName evidence="1">Uncharacterized protein</fullName>
    </submittedName>
</protein>
<organism evidence="1 2">
    <name type="scientific">Kickxella alabastrina</name>
    <dbReference type="NCBI Taxonomy" id="61397"/>
    <lineage>
        <taxon>Eukaryota</taxon>
        <taxon>Fungi</taxon>
        <taxon>Fungi incertae sedis</taxon>
        <taxon>Zoopagomycota</taxon>
        <taxon>Kickxellomycotina</taxon>
        <taxon>Kickxellomycetes</taxon>
        <taxon>Kickxellales</taxon>
        <taxon>Kickxellaceae</taxon>
        <taxon>Kickxella</taxon>
    </lineage>
</organism>
<dbReference type="Proteomes" id="UP001150581">
    <property type="component" value="Unassembled WGS sequence"/>
</dbReference>
<reference evidence="1" key="1">
    <citation type="submission" date="2022-07" db="EMBL/GenBank/DDBJ databases">
        <title>Phylogenomic reconstructions and comparative analyses of Kickxellomycotina fungi.</title>
        <authorList>
            <person name="Reynolds N.K."/>
            <person name="Stajich J.E."/>
            <person name="Barry K."/>
            <person name="Grigoriev I.V."/>
            <person name="Crous P."/>
            <person name="Smith M.E."/>
        </authorList>
    </citation>
    <scope>NUCLEOTIDE SEQUENCE</scope>
    <source>
        <strain evidence="1">Benny 63K</strain>
    </source>
</reference>
<proteinExistence type="predicted"/>
<keyword evidence="2" id="KW-1185">Reference proteome</keyword>
<evidence type="ECO:0000313" key="2">
    <source>
        <dbReference type="Proteomes" id="UP001150581"/>
    </source>
</evidence>
<accession>A0ACC1IWE6</accession>